<sequence>MILVDTNVISETLRQQPDPAVVRWMDAQSIETLYLSAVTVAELRYGIAVLPEGRKRQVLHNGLEQSVLPLFEGRILPFDGAAAISYAELMAAARRRGRGVSAADGYIAATAHAAGLMVATRDTSPFEAAGLAVINPWLFDAG</sequence>
<keyword evidence="8" id="KW-0800">Toxin</keyword>
<evidence type="ECO:0000256" key="8">
    <source>
        <dbReference type="HAMAP-Rule" id="MF_00265"/>
    </source>
</evidence>
<dbReference type="CDD" id="cd18731">
    <property type="entry name" value="PIN_NgFitB-like"/>
    <property type="match status" value="1"/>
</dbReference>
<organism evidence="11 13">
    <name type="scientific">Eikenella corrodens</name>
    <dbReference type="NCBI Taxonomy" id="539"/>
    <lineage>
        <taxon>Bacteria</taxon>
        <taxon>Pseudomonadati</taxon>
        <taxon>Pseudomonadota</taxon>
        <taxon>Betaproteobacteria</taxon>
        <taxon>Neisseriales</taxon>
        <taxon>Neisseriaceae</taxon>
        <taxon>Eikenella</taxon>
    </lineage>
</organism>
<evidence type="ECO:0000256" key="2">
    <source>
        <dbReference type="ARBA" id="ARBA00022649"/>
    </source>
</evidence>
<evidence type="ECO:0000256" key="3">
    <source>
        <dbReference type="ARBA" id="ARBA00022722"/>
    </source>
</evidence>
<dbReference type="Gene3D" id="3.40.50.1010">
    <property type="entry name" value="5'-nuclease"/>
    <property type="match status" value="1"/>
</dbReference>
<dbReference type="InterPro" id="IPR002716">
    <property type="entry name" value="PIN_dom"/>
</dbReference>
<dbReference type="InterPro" id="IPR022907">
    <property type="entry name" value="VapC_family"/>
</dbReference>
<evidence type="ECO:0000313" key="11">
    <source>
        <dbReference type="EMBL" id="OAM23535.1"/>
    </source>
</evidence>
<dbReference type="EMBL" id="LXSG01000028">
    <property type="protein sequence ID" value="OAM19788.1"/>
    <property type="molecule type" value="Genomic_DNA"/>
</dbReference>
<dbReference type="PANTHER" id="PTHR33653:SF1">
    <property type="entry name" value="RIBONUCLEASE VAPC2"/>
    <property type="match status" value="1"/>
</dbReference>
<evidence type="ECO:0000313" key="13">
    <source>
        <dbReference type="Proteomes" id="UP000078103"/>
    </source>
</evidence>
<name>A0A1A9RSA0_EIKCO</name>
<keyword evidence="3 8" id="KW-0540">Nuclease</keyword>
<dbReference type="Proteomes" id="UP000078103">
    <property type="component" value="Unassembled WGS sequence"/>
</dbReference>
<keyword evidence="4 8" id="KW-0479">Metal-binding</keyword>
<dbReference type="Pfam" id="PF01850">
    <property type="entry name" value="PIN"/>
    <property type="match status" value="1"/>
</dbReference>
<evidence type="ECO:0000256" key="1">
    <source>
        <dbReference type="ARBA" id="ARBA00001946"/>
    </source>
</evidence>
<evidence type="ECO:0000313" key="12">
    <source>
        <dbReference type="Proteomes" id="UP000077589"/>
    </source>
</evidence>
<proteinExistence type="inferred from homology"/>
<dbReference type="GO" id="GO:0016787">
    <property type="term" value="F:hydrolase activity"/>
    <property type="evidence" value="ECO:0007669"/>
    <property type="project" value="UniProtKB-KW"/>
</dbReference>
<protein>
    <recommendedName>
        <fullName evidence="8">Ribonuclease VapC</fullName>
        <shortName evidence="8">RNase VapC</shortName>
        <ecNumber evidence="8">3.1.-.-</ecNumber>
    </recommendedName>
    <alternativeName>
        <fullName evidence="8">Toxin VapC</fullName>
    </alternativeName>
</protein>
<dbReference type="AlphaFoldDB" id="A0A1A9RSA0"/>
<evidence type="ECO:0000259" key="9">
    <source>
        <dbReference type="Pfam" id="PF01850"/>
    </source>
</evidence>
<dbReference type="SUPFAM" id="SSF88723">
    <property type="entry name" value="PIN domain-like"/>
    <property type="match status" value="1"/>
</dbReference>
<feature type="binding site" evidence="8">
    <location>
        <position position="104"/>
    </location>
    <ligand>
        <name>Mg(2+)</name>
        <dbReference type="ChEBI" id="CHEBI:18420"/>
    </ligand>
</feature>
<evidence type="ECO:0000256" key="5">
    <source>
        <dbReference type="ARBA" id="ARBA00022801"/>
    </source>
</evidence>
<keyword evidence="2 8" id="KW-1277">Toxin-antitoxin system</keyword>
<accession>A0A1A9RSA0</accession>
<evidence type="ECO:0000256" key="6">
    <source>
        <dbReference type="ARBA" id="ARBA00022842"/>
    </source>
</evidence>
<reference evidence="12 13" key="1">
    <citation type="submission" date="2016-05" db="EMBL/GenBank/DDBJ databases">
        <title>Draft genome of Corynebacterium afermentans subsp. afermentans LCDC 88199T.</title>
        <authorList>
            <person name="Bernier A.-M."/>
            <person name="Bernard K."/>
        </authorList>
    </citation>
    <scope>NUCLEOTIDE SEQUENCE [LARGE SCALE GENOMIC DNA]</scope>
    <source>
        <strain evidence="12">NML04-0072</strain>
        <strain evidence="13">NML120819</strain>
    </source>
</reference>
<dbReference type="GO" id="GO:0090729">
    <property type="term" value="F:toxin activity"/>
    <property type="evidence" value="ECO:0007669"/>
    <property type="project" value="UniProtKB-KW"/>
</dbReference>
<reference evidence="11" key="2">
    <citation type="submission" date="2016-05" db="EMBL/GenBank/DDBJ databases">
        <authorList>
            <person name="Lavstsen T."/>
            <person name="Jespersen J.S."/>
        </authorList>
    </citation>
    <scope>NUCLEOTIDE SEQUENCE</scope>
    <source>
        <strain evidence="10">NML04-0072</strain>
        <strain evidence="11">NML120819</strain>
    </source>
</reference>
<comment type="function">
    <text evidence="8">Toxic component of a toxin-antitoxin (TA) system. An RNase.</text>
</comment>
<dbReference type="PANTHER" id="PTHR33653">
    <property type="entry name" value="RIBONUCLEASE VAPC2"/>
    <property type="match status" value="1"/>
</dbReference>
<gene>
    <name evidence="8" type="primary">vapC</name>
    <name evidence="11" type="ORF">A7P89_03155</name>
    <name evidence="10" type="ORF">A7P90_04805</name>
</gene>
<dbReference type="GO" id="GO:0004540">
    <property type="term" value="F:RNA nuclease activity"/>
    <property type="evidence" value="ECO:0007669"/>
    <property type="project" value="InterPro"/>
</dbReference>
<dbReference type="InterPro" id="IPR029060">
    <property type="entry name" value="PIN-like_dom_sf"/>
</dbReference>
<dbReference type="EC" id="3.1.-.-" evidence="8"/>
<dbReference type="OrthoDB" id="9804823at2"/>
<dbReference type="EMBL" id="LXSH01000012">
    <property type="protein sequence ID" value="OAM23535.1"/>
    <property type="molecule type" value="Genomic_DNA"/>
</dbReference>
<evidence type="ECO:0000256" key="7">
    <source>
        <dbReference type="ARBA" id="ARBA00038093"/>
    </source>
</evidence>
<evidence type="ECO:0000256" key="4">
    <source>
        <dbReference type="ARBA" id="ARBA00022723"/>
    </source>
</evidence>
<dbReference type="HAMAP" id="MF_00265">
    <property type="entry name" value="VapC_Nob1"/>
    <property type="match status" value="1"/>
</dbReference>
<evidence type="ECO:0000313" key="10">
    <source>
        <dbReference type="EMBL" id="OAM19788.1"/>
    </source>
</evidence>
<keyword evidence="6 8" id="KW-0460">Magnesium</keyword>
<keyword evidence="5 8" id="KW-0378">Hydrolase</keyword>
<dbReference type="Proteomes" id="UP000077589">
    <property type="component" value="Unassembled WGS sequence"/>
</dbReference>
<feature type="binding site" evidence="8">
    <location>
        <position position="5"/>
    </location>
    <ligand>
        <name>Mg(2+)</name>
        <dbReference type="ChEBI" id="CHEBI:18420"/>
    </ligand>
</feature>
<dbReference type="GO" id="GO:0000287">
    <property type="term" value="F:magnesium ion binding"/>
    <property type="evidence" value="ECO:0007669"/>
    <property type="project" value="UniProtKB-UniRule"/>
</dbReference>
<comment type="caution">
    <text evidence="11">The sequence shown here is derived from an EMBL/GenBank/DDBJ whole genome shotgun (WGS) entry which is preliminary data.</text>
</comment>
<dbReference type="RefSeq" id="WP_049258601.1">
    <property type="nucleotide sequence ID" value="NZ_JAWFMW010000001.1"/>
</dbReference>
<dbReference type="InterPro" id="IPR050556">
    <property type="entry name" value="Type_II_TA_system_RNase"/>
</dbReference>
<comment type="cofactor">
    <cofactor evidence="1 8">
        <name>Mg(2+)</name>
        <dbReference type="ChEBI" id="CHEBI:18420"/>
    </cofactor>
</comment>
<feature type="domain" description="PIN" evidence="9">
    <location>
        <begin position="2"/>
        <end position="126"/>
    </location>
</feature>
<comment type="similarity">
    <text evidence="7 8">Belongs to the PINc/VapC protein family.</text>
</comment>